<gene>
    <name evidence="2" type="ORF">SAMN02910417_01044</name>
</gene>
<keyword evidence="3" id="KW-1185">Reference proteome</keyword>
<dbReference type="AlphaFoldDB" id="A0A1G6AYY1"/>
<name>A0A1G6AYY1_EUBOX</name>
<dbReference type="GO" id="GO:0002098">
    <property type="term" value="P:tRNA wobble uridine modification"/>
    <property type="evidence" value="ECO:0007669"/>
    <property type="project" value="TreeGrafter"/>
</dbReference>
<dbReference type="GO" id="GO:0030488">
    <property type="term" value="P:tRNA methylation"/>
    <property type="evidence" value="ECO:0007669"/>
    <property type="project" value="TreeGrafter"/>
</dbReference>
<dbReference type="EMBL" id="FMXR01000007">
    <property type="protein sequence ID" value="SDB13607.1"/>
    <property type="molecule type" value="Genomic_DNA"/>
</dbReference>
<accession>A0A1G6AYY1</accession>
<dbReference type="SUPFAM" id="SSF52540">
    <property type="entry name" value="P-loop containing nucleoside triphosphate hydrolases"/>
    <property type="match status" value="1"/>
</dbReference>
<dbReference type="PANTHER" id="PTHR42714">
    <property type="entry name" value="TRNA MODIFICATION GTPASE GTPBP3"/>
    <property type="match status" value="1"/>
</dbReference>
<evidence type="ECO:0000313" key="3">
    <source>
        <dbReference type="Proteomes" id="UP000199228"/>
    </source>
</evidence>
<feature type="domain" description="G" evidence="1">
    <location>
        <begin position="39"/>
        <end position="162"/>
    </location>
</feature>
<dbReference type="OrthoDB" id="9808272at2"/>
<dbReference type="PANTHER" id="PTHR42714:SF2">
    <property type="entry name" value="TRNA MODIFICATION GTPASE GTPBP3, MITOCHONDRIAL"/>
    <property type="match status" value="1"/>
</dbReference>
<organism evidence="2 3">
    <name type="scientific">Eubacterium oxidoreducens</name>
    <dbReference type="NCBI Taxonomy" id="1732"/>
    <lineage>
        <taxon>Bacteria</taxon>
        <taxon>Bacillati</taxon>
        <taxon>Bacillota</taxon>
        <taxon>Clostridia</taxon>
        <taxon>Eubacteriales</taxon>
        <taxon>Eubacteriaceae</taxon>
        <taxon>Eubacterium</taxon>
    </lineage>
</organism>
<sequence length="325" mass="36742">MNNFYNDFLKKVKELGISENDENQIKDNIRWLMENEINILITGPTGCGKSSTINALFKTERAKVGYGSDPETMDVEKYELENMVLWDTPGLGDGKEADLRHKQNIINKLREVGKDGRPLVDLVLVILDGSTRDLGTSYELINDVIIPNLQGEKDKRILVAINQADMAMKGRNWNYEKNEPTKKLVDFLDEKVDSIRKRIYEATGVLVHPIYYSAGYKENENDVQKPYNLKKLMYYILKTIPTEKRLSYYPNINKDHTMWVYDDGKKDYGDLIKNIFSKAVIKGILKGVKDGSERGRSGGIGGIIVGGIFGGIIGGVRSFLSEIFG</sequence>
<dbReference type="STRING" id="1732.SAMN02910417_01044"/>
<evidence type="ECO:0000313" key="2">
    <source>
        <dbReference type="EMBL" id="SDB13607.1"/>
    </source>
</evidence>
<protein>
    <recommendedName>
        <fullName evidence="1">G domain-containing protein</fullName>
    </recommendedName>
</protein>
<evidence type="ECO:0000259" key="1">
    <source>
        <dbReference type="Pfam" id="PF01926"/>
    </source>
</evidence>
<dbReference type="Pfam" id="PF01926">
    <property type="entry name" value="MMR_HSR1"/>
    <property type="match status" value="1"/>
</dbReference>
<reference evidence="2 3" key="1">
    <citation type="submission" date="2016-10" db="EMBL/GenBank/DDBJ databases">
        <authorList>
            <person name="de Groot N.N."/>
        </authorList>
    </citation>
    <scope>NUCLEOTIDE SEQUENCE [LARGE SCALE GENOMIC DNA]</scope>
    <source>
        <strain evidence="2 3">DSM 3217</strain>
    </source>
</reference>
<dbReference type="Gene3D" id="3.40.50.300">
    <property type="entry name" value="P-loop containing nucleotide triphosphate hydrolases"/>
    <property type="match status" value="1"/>
</dbReference>
<dbReference type="RefSeq" id="WP_090172939.1">
    <property type="nucleotide sequence ID" value="NZ_FMXR01000007.1"/>
</dbReference>
<dbReference type="InterPro" id="IPR027417">
    <property type="entry name" value="P-loop_NTPase"/>
</dbReference>
<dbReference type="CDD" id="cd00882">
    <property type="entry name" value="Ras_like_GTPase"/>
    <property type="match status" value="1"/>
</dbReference>
<proteinExistence type="predicted"/>
<dbReference type="GO" id="GO:0005829">
    <property type="term" value="C:cytosol"/>
    <property type="evidence" value="ECO:0007669"/>
    <property type="project" value="TreeGrafter"/>
</dbReference>
<dbReference type="InterPro" id="IPR006073">
    <property type="entry name" value="GTP-bd"/>
</dbReference>
<dbReference type="Proteomes" id="UP000199228">
    <property type="component" value="Unassembled WGS sequence"/>
</dbReference>
<dbReference type="GO" id="GO:0005525">
    <property type="term" value="F:GTP binding"/>
    <property type="evidence" value="ECO:0007669"/>
    <property type="project" value="InterPro"/>
</dbReference>